<evidence type="ECO:0000256" key="1">
    <source>
        <dbReference type="ARBA" id="ARBA00004141"/>
    </source>
</evidence>
<evidence type="ECO:0000256" key="7">
    <source>
        <dbReference type="ARBA" id="ARBA00023136"/>
    </source>
</evidence>
<feature type="transmembrane region" description="Helical" evidence="8">
    <location>
        <begin position="12"/>
        <end position="34"/>
    </location>
</feature>
<protein>
    <submittedName>
        <fullName evidence="9">Spore gernimation protein</fullName>
    </submittedName>
</protein>
<keyword evidence="5 8" id="KW-0812">Transmembrane</keyword>
<reference evidence="9 10" key="1">
    <citation type="journal article" date="2007" name="Int. J. Syst. Evol. Microbiol.">
        <title>Paenibacillus ginsengarvi sp. nov., isolated from soil from ginseng cultivation.</title>
        <authorList>
            <person name="Yoon M.H."/>
            <person name="Ten L.N."/>
            <person name="Im W.T."/>
        </authorList>
    </citation>
    <scope>NUCLEOTIDE SEQUENCE [LARGE SCALE GENOMIC DNA]</scope>
    <source>
        <strain evidence="9 10">KCTC 13059</strain>
    </source>
</reference>
<dbReference type="Pfam" id="PF03845">
    <property type="entry name" value="Spore_permease"/>
    <property type="match status" value="1"/>
</dbReference>
<feature type="transmembrane region" description="Helical" evidence="8">
    <location>
        <begin position="40"/>
        <end position="61"/>
    </location>
</feature>
<feature type="transmembrane region" description="Helical" evidence="8">
    <location>
        <begin position="217"/>
        <end position="242"/>
    </location>
</feature>
<evidence type="ECO:0000256" key="4">
    <source>
        <dbReference type="ARBA" id="ARBA00022544"/>
    </source>
</evidence>
<dbReference type="GO" id="GO:0009847">
    <property type="term" value="P:spore germination"/>
    <property type="evidence" value="ECO:0007669"/>
    <property type="project" value="InterPro"/>
</dbReference>
<feature type="transmembrane region" description="Helical" evidence="8">
    <location>
        <begin position="147"/>
        <end position="166"/>
    </location>
</feature>
<evidence type="ECO:0000313" key="10">
    <source>
        <dbReference type="Proteomes" id="UP000282311"/>
    </source>
</evidence>
<comment type="caution">
    <text evidence="9">The sequence shown here is derived from an EMBL/GenBank/DDBJ whole genome shotgun (WGS) entry which is preliminary data.</text>
</comment>
<dbReference type="EMBL" id="RBAH01000012">
    <property type="protein sequence ID" value="RKN82066.1"/>
    <property type="molecule type" value="Genomic_DNA"/>
</dbReference>
<evidence type="ECO:0000256" key="3">
    <source>
        <dbReference type="ARBA" id="ARBA00022448"/>
    </source>
</evidence>
<dbReference type="RefSeq" id="WP_120748449.1">
    <property type="nucleotide sequence ID" value="NZ_RBAH01000012.1"/>
</dbReference>
<evidence type="ECO:0000256" key="6">
    <source>
        <dbReference type="ARBA" id="ARBA00022989"/>
    </source>
</evidence>
<dbReference type="Proteomes" id="UP000282311">
    <property type="component" value="Unassembled WGS sequence"/>
</dbReference>
<dbReference type="Gene3D" id="1.20.1740.10">
    <property type="entry name" value="Amino acid/polyamine transporter I"/>
    <property type="match status" value="1"/>
</dbReference>
<evidence type="ECO:0000313" key="9">
    <source>
        <dbReference type="EMBL" id="RKN82066.1"/>
    </source>
</evidence>
<feature type="transmembrane region" description="Helical" evidence="8">
    <location>
        <begin position="335"/>
        <end position="357"/>
    </location>
</feature>
<keyword evidence="7 8" id="KW-0472">Membrane</keyword>
<feature type="transmembrane region" description="Helical" evidence="8">
    <location>
        <begin position="81"/>
        <end position="100"/>
    </location>
</feature>
<organism evidence="9 10">
    <name type="scientific">Paenibacillus ginsengarvi</name>
    <dbReference type="NCBI Taxonomy" id="400777"/>
    <lineage>
        <taxon>Bacteria</taxon>
        <taxon>Bacillati</taxon>
        <taxon>Bacillota</taxon>
        <taxon>Bacilli</taxon>
        <taxon>Bacillales</taxon>
        <taxon>Paenibacillaceae</taxon>
        <taxon>Paenibacillus</taxon>
    </lineage>
</organism>
<dbReference type="PANTHER" id="PTHR34975">
    <property type="entry name" value="SPORE GERMINATION PROTEIN A2"/>
    <property type="match status" value="1"/>
</dbReference>
<proteinExistence type="inferred from homology"/>
<dbReference type="OrthoDB" id="2078716at2"/>
<keyword evidence="3" id="KW-0813">Transport</keyword>
<dbReference type="InterPro" id="IPR004761">
    <property type="entry name" value="Spore_GerAB"/>
</dbReference>
<comment type="similarity">
    <text evidence="2">Belongs to the amino acid-polyamine-organocation (APC) superfamily. Spore germination protein (SGP) (TC 2.A.3.9) family.</text>
</comment>
<feature type="transmembrane region" description="Helical" evidence="8">
    <location>
        <begin position="186"/>
        <end position="205"/>
    </location>
</feature>
<gene>
    <name evidence="9" type="ORF">D7M11_17015</name>
</gene>
<feature type="transmembrane region" description="Helical" evidence="8">
    <location>
        <begin position="270"/>
        <end position="292"/>
    </location>
</feature>
<sequence>MLEKGKITIRQLTIFVMLYTVGSAILIIPSILVAKAKQDAWIAAIAGIGLGLLVIPLYMALGKRFPNMTFAEYSEVILGKWLGKAVFAIFFFYVFIIAVLTLRNIGDFLTTQIMQQTPIQAIHICVMVVVIMGVKLGLEPLARAAELFFPWVILLLIMLFVLLAPQVEMKNLQPVLEEGFFPVLKATISVFTFPFLGTVTFLMIYPAVNRIEKAGRAVFTGMLLGGLVLTVITVLSISVLGADQVARNSFPSYAIARKINIGHFLERIEAILAIIWILTIYFRLSIMHYALVLGIAESLRLRTYRFLAFPLGVVIVTFSIFSVPNSTYLATFNKTTLPLFVFTIGLLLPLLLLLVAVMRKVSRVK</sequence>
<dbReference type="PANTHER" id="PTHR34975:SF2">
    <property type="entry name" value="SPORE GERMINATION PROTEIN A2"/>
    <property type="match status" value="1"/>
</dbReference>
<accession>A0A3B0CG51</accession>
<keyword evidence="10" id="KW-1185">Reference proteome</keyword>
<feature type="transmembrane region" description="Helical" evidence="8">
    <location>
        <begin position="120"/>
        <end position="138"/>
    </location>
</feature>
<keyword evidence="4" id="KW-0309">Germination</keyword>
<dbReference type="NCBIfam" id="TIGR00912">
    <property type="entry name" value="2A0309"/>
    <property type="match status" value="1"/>
</dbReference>
<comment type="subcellular location">
    <subcellularLocation>
        <location evidence="1">Membrane</location>
        <topology evidence="1">Multi-pass membrane protein</topology>
    </subcellularLocation>
</comment>
<evidence type="ECO:0000256" key="2">
    <source>
        <dbReference type="ARBA" id="ARBA00007998"/>
    </source>
</evidence>
<evidence type="ECO:0000256" key="8">
    <source>
        <dbReference type="SAM" id="Phobius"/>
    </source>
</evidence>
<feature type="transmembrane region" description="Helical" evidence="8">
    <location>
        <begin position="304"/>
        <end position="323"/>
    </location>
</feature>
<dbReference type="GO" id="GO:0016020">
    <property type="term" value="C:membrane"/>
    <property type="evidence" value="ECO:0007669"/>
    <property type="project" value="UniProtKB-SubCell"/>
</dbReference>
<dbReference type="AlphaFoldDB" id="A0A3B0CG51"/>
<keyword evidence="6 8" id="KW-1133">Transmembrane helix</keyword>
<name>A0A3B0CG51_9BACL</name>
<evidence type="ECO:0000256" key="5">
    <source>
        <dbReference type="ARBA" id="ARBA00022692"/>
    </source>
</evidence>